<dbReference type="EMBL" id="JBHUKS010000011">
    <property type="protein sequence ID" value="MFD2468981.1"/>
    <property type="molecule type" value="Genomic_DNA"/>
</dbReference>
<organism evidence="2 3">
    <name type="scientific">Amycolatopsis silviterrae</name>
    <dbReference type="NCBI Taxonomy" id="1656914"/>
    <lineage>
        <taxon>Bacteria</taxon>
        <taxon>Bacillati</taxon>
        <taxon>Actinomycetota</taxon>
        <taxon>Actinomycetes</taxon>
        <taxon>Pseudonocardiales</taxon>
        <taxon>Pseudonocardiaceae</taxon>
        <taxon>Amycolatopsis</taxon>
    </lineage>
</organism>
<accession>A0ABW5H7D5</accession>
<sequence length="51" mass="5483">MFEHENALAPEIVEPVSRPAAGTATTEEGVDQSIWGGITWKNIPFAGDDAR</sequence>
<reference evidence="3" key="1">
    <citation type="journal article" date="2019" name="Int. J. Syst. Evol. Microbiol.">
        <title>The Global Catalogue of Microorganisms (GCM) 10K type strain sequencing project: providing services to taxonomists for standard genome sequencing and annotation.</title>
        <authorList>
            <consortium name="The Broad Institute Genomics Platform"/>
            <consortium name="The Broad Institute Genome Sequencing Center for Infectious Disease"/>
            <person name="Wu L."/>
            <person name="Ma J."/>
        </authorList>
    </citation>
    <scope>NUCLEOTIDE SEQUENCE [LARGE SCALE GENOMIC DNA]</scope>
    <source>
        <strain evidence="3">CGMCC 4.7641</strain>
    </source>
</reference>
<gene>
    <name evidence="2" type="ORF">ACFSVL_16450</name>
</gene>
<evidence type="ECO:0000256" key="1">
    <source>
        <dbReference type="SAM" id="MobiDB-lite"/>
    </source>
</evidence>
<dbReference type="RefSeq" id="WP_378305007.1">
    <property type="nucleotide sequence ID" value="NZ_JBHUKS010000011.1"/>
</dbReference>
<dbReference type="Proteomes" id="UP001597483">
    <property type="component" value="Unassembled WGS sequence"/>
</dbReference>
<protein>
    <submittedName>
        <fullName evidence="2">Uncharacterized protein</fullName>
    </submittedName>
</protein>
<evidence type="ECO:0000313" key="3">
    <source>
        <dbReference type="Proteomes" id="UP001597483"/>
    </source>
</evidence>
<name>A0ABW5H7D5_9PSEU</name>
<feature type="region of interest" description="Disordered" evidence="1">
    <location>
        <begin position="1"/>
        <end position="31"/>
    </location>
</feature>
<evidence type="ECO:0000313" key="2">
    <source>
        <dbReference type="EMBL" id="MFD2468981.1"/>
    </source>
</evidence>
<proteinExistence type="predicted"/>
<comment type="caution">
    <text evidence="2">The sequence shown here is derived from an EMBL/GenBank/DDBJ whole genome shotgun (WGS) entry which is preliminary data.</text>
</comment>
<keyword evidence="3" id="KW-1185">Reference proteome</keyword>